<feature type="transmembrane region" description="Helical" evidence="1">
    <location>
        <begin position="128"/>
        <end position="148"/>
    </location>
</feature>
<protein>
    <submittedName>
        <fullName evidence="2">Uncharacterized protein</fullName>
    </submittedName>
</protein>
<feature type="transmembrane region" description="Helical" evidence="1">
    <location>
        <begin position="7"/>
        <end position="30"/>
    </location>
</feature>
<feature type="transmembrane region" description="Helical" evidence="1">
    <location>
        <begin position="102"/>
        <end position="121"/>
    </location>
</feature>
<keyword evidence="1" id="KW-1133">Transmembrane helix</keyword>
<evidence type="ECO:0000313" key="2">
    <source>
        <dbReference type="EMBL" id="MBK6089609.1"/>
    </source>
</evidence>
<feature type="transmembrane region" description="Helical" evidence="1">
    <location>
        <begin position="77"/>
        <end position="96"/>
    </location>
</feature>
<dbReference type="AlphaFoldDB" id="A0A935C359"/>
<reference evidence="2" key="1">
    <citation type="submission" date="2021-01" db="EMBL/GenBank/DDBJ databases">
        <title>Genome public.</title>
        <authorList>
            <person name="Liu C."/>
            <person name="Sun Q."/>
        </authorList>
    </citation>
    <scope>NUCLEOTIDE SEQUENCE</scope>
    <source>
        <strain evidence="2">M6</strain>
    </source>
</reference>
<comment type="caution">
    <text evidence="2">The sequence shown here is derived from an EMBL/GenBank/DDBJ whole genome shotgun (WGS) entry which is preliminary data.</text>
</comment>
<dbReference type="Proteomes" id="UP000633365">
    <property type="component" value="Unassembled WGS sequence"/>
</dbReference>
<gene>
    <name evidence="2" type="ORF">JKK62_13330</name>
</gene>
<proteinExistence type="predicted"/>
<keyword evidence="1" id="KW-0472">Membrane</keyword>
<sequence length="149" mass="16602">MLQKYKFGFNVSGLVIFLIIMLPNFIWFAVPAPNDILRQESITPIVDTIGSVCQIIFVASLCVVINKERDSIKISPLLISSIVCIGLYFSGWVLYYNGIVNTIVIICLTLPPCVAFILFALDRKNIIALIPAVCFTICHLIYGTVNFIL</sequence>
<evidence type="ECO:0000313" key="3">
    <source>
        <dbReference type="Proteomes" id="UP000633365"/>
    </source>
</evidence>
<keyword evidence="1" id="KW-0812">Transmembrane</keyword>
<feature type="transmembrane region" description="Helical" evidence="1">
    <location>
        <begin position="42"/>
        <end position="65"/>
    </location>
</feature>
<dbReference type="EMBL" id="JAEQMG010000145">
    <property type="protein sequence ID" value="MBK6089609.1"/>
    <property type="molecule type" value="Genomic_DNA"/>
</dbReference>
<name>A0A935C359_9FIRM</name>
<organism evidence="2 3">
    <name type="scientific">Ruminococcus difficilis</name>
    <dbReference type="NCBI Taxonomy" id="2763069"/>
    <lineage>
        <taxon>Bacteria</taxon>
        <taxon>Bacillati</taxon>
        <taxon>Bacillota</taxon>
        <taxon>Clostridia</taxon>
        <taxon>Eubacteriales</taxon>
        <taxon>Oscillospiraceae</taxon>
        <taxon>Ruminococcus</taxon>
    </lineage>
</organism>
<evidence type="ECO:0000256" key="1">
    <source>
        <dbReference type="SAM" id="Phobius"/>
    </source>
</evidence>
<keyword evidence="3" id="KW-1185">Reference proteome</keyword>
<accession>A0A935C359</accession>